<dbReference type="Proteomes" id="UP000000226">
    <property type="component" value="Chromosome 2"/>
</dbReference>
<dbReference type="SMR" id="V7CNU3"/>
<accession>V7CNU3</accession>
<protein>
    <recommendedName>
        <fullName evidence="4">Aminotransferase-like plant mobile domain-containing protein</fullName>
    </recommendedName>
</protein>
<evidence type="ECO:0000256" key="1">
    <source>
        <dbReference type="SAM" id="MobiDB-lite"/>
    </source>
</evidence>
<gene>
    <name evidence="2" type="ORF">PHAVU_002G203500g</name>
</gene>
<name>V7CNU3_PHAVU</name>
<dbReference type="Gramene" id="ESW31033">
    <property type="protein sequence ID" value="ESW31033"/>
    <property type="gene ID" value="PHAVU_002G203500g"/>
</dbReference>
<proteinExistence type="predicted"/>
<feature type="compositionally biased region" description="Basic and acidic residues" evidence="1">
    <location>
        <begin position="294"/>
        <end position="315"/>
    </location>
</feature>
<dbReference type="OrthoDB" id="10614589at2759"/>
<reference evidence="3" key="1">
    <citation type="journal article" date="2014" name="Nat. Genet.">
        <title>A reference genome for common bean and genome-wide analysis of dual domestications.</title>
        <authorList>
            <person name="Schmutz J."/>
            <person name="McClean P.E."/>
            <person name="Mamidi S."/>
            <person name="Wu G.A."/>
            <person name="Cannon S.B."/>
            <person name="Grimwood J."/>
            <person name="Jenkins J."/>
            <person name="Shu S."/>
            <person name="Song Q."/>
            <person name="Chavarro C."/>
            <person name="Torres-Torres M."/>
            <person name="Geffroy V."/>
            <person name="Moghaddam S.M."/>
            <person name="Gao D."/>
            <person name="Abernathy B."/>
            <person name="Barry K."/>
            <person name="Blair M."/>
            <person name="Brick M.A."/>
            <person name="Chovatia M."/>
            <person name="Gepts P."/>
            <person name="Goodstein D.M."/>
            <person name="Gonzales M."/>
            <person name="Hellsten U."/>
            <person name="Hyten D.L."/>
            <person name="Jia G."/>
            <person name="Kelly J.D."/>
            <person name="Kudrna D."/>
            <person name="Lee R."/>
            <person name="Richard M.M."/>
            <person name="Miklas P.N."/>
            <person name="Osorno J.M."/>
            <person name="Rodrigues J."/>
            <person name="Thareau V."/>
            <person name="Urrea C.A."/>
            <person name="Wang M."/>
            <person name="Yu Y."/>
            <person name="Zhang M."/>
            <person name="Wing R.A."/>
            <person name="Cregan P.B."/>
            <person name="Rokhsar D.S."/>
            <person name="Jackson S.A."/>
        </authorList>
    </citation>
    <scope>NUCLEOTIDE SEQUENCE [LARGE SCALE GENOMIC DNA]</scope>
    <source>
        <strain evidence="3">cv. G19833</strain>
    </source>
</reference>
<sequence length="364" mass="42028">MFVREEIKLSRGLLSKLCSAWVERKQGFAIQCQFMLFRLLDVCLAVGLKVAGSKIDLRKSDVSVEMIYSVILKRGNNISSKDFCKLYILLGLSEFILPTRMGLVHDGLFNIVDDLDKLGLYNWRGLVYDVLVDSLCSASKWMTSKSMSSIHLDGCHLFSYKRQIPRSGNKYPRIMHWMDVRVGDHELLCGLRKNMVVVELCASNEECCSEFVQEDFYQIGCGIRKKKPAKDKVRAMTVKVVEMMRKSEEQEVLITSMEKEVKDILELIGNINFVPNDTRSKVVEVEPLSVDHTYFKKPESSHEDKDEEKDLHGDEDQPNEEVNMFPKMEHEPRKRFKTVVLKTPWTTYSMRKPKNPQIDAQVLD</sequence>
<dbReference type="EMBL" id="CM002289">
    <property type="protein sequence ID" value="ESW31033.1"/>
    <property type="molecule type" value="Genomic_DNA"/>
</dbReference>
<evidence type="ECO:0008006" key="4">
    <source>
        <dbReference type="Google" id="ProtNLM"/>
    </source>
</evidence>
<keyword evidence="3" id="KW-1185">Reference proteome</keyword>
<evidence type="ECO:0000313" key="3">
    <source>
        <dbReference type="Proteomes" id="UP000000226"/>
    </source>
</evidence>
<organism evidence="2 3">
    <name type="scientific">Phaseolus vulgaris</name>
    <name type="common">Kidney bean</name>
    <name type="synonym">French bean</name>
    <dbReference type="NCBI Taxonomy" id="3885"/>
    <lineage>
        <taxon>Eukaryota</taxon>
        <taxon>Viridiplantae</taxon>
        <taxon>Streptophyta</taxon>
        <taxon>Embryophyta</taxon>
        <taxon>Tracheophyta</taxon>
        <taxon>Spermatophyta</taxon>
        <taxon>Magnoliopsida</taxon>
        <taxon>eudicotyledons</taxon>
        <taxon>Gunneridae</taxon>
        <taxon>Pentapetalae</taxon>
        <taxon>rosids</taxon>
        <taxon>fabids</taxon>
        <taxon>Fabales</taxon>
        <taxon>Fabaceae</taxon>
        <taxon>Papilionoideae</taxon>
        <taxon>50 kb inversion clade</taxon>
        <taxon>NPAAA clade</taxon>
        <taxon>indigoferoid/millettioid clade</taxon>
        <taxon>Phaseoleae</taxon>
        <taxon>Phaseolus</taxon>
    </lineage>
</organism>
<feature type="region of interest" description="Disordered" evidence="1">
    <location>
        <begin position="294"/>
        <end position="330"/>
    </location>
</feature>
<evidence type="ECO:0000313" key="2">
    <source>
        <dbReference type="EMBL" id="ESW31033.1"/>
    </source>
</evidence>
<dbReference type="AlphaFoldDB" id="V7CNU3"/>